<keyword evidence="3" id="KW-1185">Reference proteome</keyword>
<protein>
    <recommendedName>
        <fullName evidence="4">PknH-like protein</fullName>
    </recommendedName>
</protein>
<comment type="caution">
    <text evidence="2">The sequence shown here is derived from an EMBL/GenBank/DDBJ whole genome shotgun (WGS) entry which is preliminary data.</text>
</comment>
<proteinExistence type="predicted"/>
<dbReference type="EMBL" id="SODP01000001">
    <property type="protein sequence ID" value="TDW78090.1"/>
    <property type="molecule type" value="Genomic_DNA"/>
</dbReference>
<dbReference type="AlphaFoldDB" id="A0A4R8CPJ5"/>
<feature type="signal peptide" evidence="1">
    <location>
        <begin position="1"/>
        <end position="19"/>
    </location>
</feature>
<evidence type="ECO:0008006" key="4">
    <source>
        <dbReference type="Google" id="ProtNLM"/>
    </source>
</evidence>
<dbReference type="Proteomes" id="UP000295146">
    <property type="component" value="Unassembled WGS sequence"/>
</dbReference>
<dbReference type="PROSITE" id="PS51257">
    <property type="entry name" value="PROKAR_LIPOPROTEIN"/>
    <property type="match status" value="1"/>
</dbReference>
<sequence length="222" mass="23289">MRRLTLVAVLALAACGQQVDNPSPSPTPTVATLTVPQATKAALTLADLPKGWDGGVAVDPSPSAGAGTTQYEPADCGIVVGDPLRGLNAPATSVRGQYFVRQPLQGITELIYSWPTSQLSIVGKIAEALPHCTTVSGTMLVRTKLRMTVKEVRVPGLKDGIALRTELIDSDTPDHTFVLHTATVIRGGTVLRIFGVSDTFPTDAAFARLLTKAVARLDAAAH</sequence>
<evidence type="ECO:0000313" key="3">
    <source>
        <dbReference type="Proteomes" id="UP000295146"/>
    </source>
</evidence>
<name>A0A4R8CPJ5_9ACTN</name>
<feature type="chain" id="PRO_5039277303" description="PknH-like protein" evidence="1">
    <location>
        <begin position="20"/>
        <end position="222"/>
    </location>
</feature>
<organism evidence="2 3">
    <name type="scientific">Kribbella pratensis</name>
    <dbReference type="NCBI Taxonomy" id="2512112"/>
    <lineage>
        <taxon>Bacteria</taxon>
        <taxon>Bacillati</taxon>
        <taxon>Actinomycetota</taxon>
        <taxon>Actinomycetes</taxon>
        <taxon>Propionibacteriales</taxon>
        <taxon>Kribbellaceae</taxon>
        <taxon>Kribbella</taxon>
    </lineage>
</organism>
<gene>
    <name evidence="2" type="ORF">EV653_3279</name>
</gene>
<evidence type="ECO:0000256" key="1">
    <source>
        <dbReference type="SAM" id="SignalP"/>
    </source>
</evidence>
<reference evidence="2 3" key="1">
    <citation type="submission" date="2019-03" db="EMBL/GenBank/DDBJ databases">
        <title>Genomic Encyclopedia of Type Strains, Phase III (KMG-III): the genomes of soil and plant-associated and newly described type strains.</title>
        <authorList>
            <person name="Whitman W."/>
        </authorList>
    </citation>
    <scope>NUCLEOTIDE SEQUENCE [LARGE SCALE GENOMIC DNA]</scope>
    <source>
        <strain evidence="2 3">VKM Ac-2573</strain>
    </source>
</reference>
<keyword evidence="1" id="KW-0732">Signal</keyword>
<accession>A0A4R8CPJ5</accession>
<evidence type="ECO:0000313" key="2">
    <source>
        <dbReference type="EMBL" id="TDW78090.1"/>
    </source>
</evidence>